<proteinExistence type="predicted"/>
<dbReference type="PANTHER" id="PTHR31446:SF29">
    <property type="entry name" value="ACID PHOSPHATASE_VANADIUM-DEPENDENT HALOPEROXIDASE-RELATED PROTEIN"/>
    <property type="match status" value="1"/>
</dbReference>
<sequence>HNGAFVAAFLGFFFAQSAKVFTHYYTEQKWDFTRLVSSGGMPSSHTGLVMGLTTAIGVLEGTNSPMFAIALVFSLIVMYDASGVRLHAGKQASVLNMIITELPPDHPVSNSAGTLKDTLGHTPLQVAVGAVVGVLTGYLV</sequence>
<dbReference type="OMA" id="FMETGGM"/>
<keyword evidence="1" id="KW-1133">Transmembrane helix</keyword>
<dbReference type="OrthoDB" id="1716650at2759"/>
<dbReference type="Pfam" id="PF02681">
    <property type="entry name" value="DUF212"/>
    <property type="match status" value="1"/>
</dbReference>
<feature type="non-terminal residue" evidence="3">
    <location>
        <position position="1"/>
    </location>
</feature>
<gene>
    <name evidence="3" type="ORF">CHLNCDRAFT_13680</name>
</gene>
<dbReference type="AlphaFoldDB" id="E1Z6N1"/>
<dbReference type="EMBL" id="GL433837">
    <property type="protein sequence ID" value="EFN58378.1"/>
    <property type="molecule type" value="Genomic_DNA"/>
</dbReference>
<dbReference type="PANTHER" id="PTHR31446">
    <property type="entry name" value="ACID PHOSPHATASE/VANADIUM-DEPENDENT HALOPEROXIDASE-RELATED PROTEIN"/>
    <property type="match status" value="1"/>
</dbReference>
<feature type="chain" id="PRO_5003156012" description="Phosphatidic acid phosphatase type 2/haloperoxidase domain-containing protein" evidence="2">
    <location>
        <begin position="21"/>
        <end position="140"/>
    </location>
</feature>
<keyword evidence="4" id="KW-1185">Reference proteome</keyword>
<dbReference type="Proteomes" id="UP000008141">
    <property type="component" value="Unassembled WGS sequence"/>
</dbReference>
<evidence type="ECO:0000313" key="3">
    <source>
        <dbReference type="EMBL" id="EFN58378.1"/>
    </source>
</evidence>
<reference evidence="3 4" key="1">
    <citation type="journal article" date="2010" name="Plant Cell">
        <title>The Chlorella variabilis NC64A genome reveals adaptation to photosymbiosis, coevolution with viruses, and cryptic sex.</title>
        <authorList>
            <person name="Blanc G."/>
            <person name="Duncan G."/>
            <person name="Agarkova I."/>
            <person name="Borodovsky M."/>
            <person name="Gurnon J."/>
            <person name="Kuo A."/>
            <person name="Lindquist E."/>
            <person name="Lucas S."/>
            <person name="Pangilinan J."/>
            <person name="Polle J."/>
            <person name="Salamov A."/>
            <person name="Terry A."/>
            <person name="Yamada T."/>
            <person name="Dunigan D.D."/>
            <person name="Grigoriev I.V."/>
            <person name="Claverie J.M."/>
            <person name="Van Etten J.L."/>
        </authorList>
    </citation>
    <scope>NUCLEOTIDE SEQUENCE [LARGE SCALE GENOMIC DNA]</scope>
    <source>
        <strain evidence="3 4">NC64A</strain>
    </source>
</reference>
<feature type="non-terminal residue" evidence="3">
    <location>
        <position position="140"/>
    </location>
</feature>
<dbReference type="GeneID" id="17358106"/>
<name>E1Z6N1_CHLVA</name>
<keyword evidence="1" id="KW-0812">Transmembrane</keyword>
<evidence type="ECO:0000256" key="1">
    <source>
        <dbReference type="SAM" id="Phobius"/>
    </source>
</evidence>
<dbReference type="RefSeq" id="XP_005850480.1">
    <property type="nucleotide sequence ID" value="XM_005850418.1"/>
</dbReference>
<protein>
    <recommendedName>
        <fullName evidence="5">Phosphatidic acid phosphatase type 2/haloperoxidase domain-containing protein</fullName>
    </recommendedName>
</protein>
<dbReference type="InParanoid" id="E1Z6N1"/>
<accession>E1Z6N1</accession>
<dbReference type="KEGG" id="cvr:CHLNCDRAFT_13680"/>
<feature type="signal peptide" evidence="2">
    <location>
        <begin position="1"/>
        <end position="20"/>
    </location>
</feature>
<keyword evidence="1" id="KW-0472">Membrane</keyword>
<feature type="transmembrane region" description="Helical" evidence="1">
    <location>
        <begin position="46"/>
        <end position="79"/>
    </location>
</feature>
<evidence type="ECO:0000313" key="4">
    <source>
        <dbReference type="Proteomes" id="UP000008141"/>
    </source>
</evidence>
<evidence type="ECO:0000256" key="2">
    <source>
        <dbReference type="SAM" id="SignalP"/>
    </source>
</evidence>
<dbReference type="eggNOG" id="ENOG502S2DJ">
    <property type="taxonomic scope" value="Eukaryota"/>
</dbReference>
<organism evidence="4">
    <name type="scientific">Chlorella variabilis</name>
    <name type="common">Green alga</name>
    <dbReference type="NCBI Taxonomy" id="554065"/>
    <lineage>
        <taxon>Eukaryota</taxon>
        <taxon>Viridiplantae</taxon>
        <taxon>Chlorophyta</taxon>
        <taxon>core chlorophytes</taxon>
        <taxon>Trebouxiophyceae</taxon>
        <taxon>Chlorellales</taxon>
        <taxon>Chlorellaceae</taxon>
        <taxon>Chlorella clade</taxon>
        <taxon>Chlorella</taxon>
    </lineage>
</organism>
<dbReference type="InterPro" id="IPR003832">
    <property type="entry name" value="DUF212"/>
</dbReference>
<keyword evidence="2" id="KW-0732">Signal</keyword>
<evidence type="ECO:0008006" key="5">
    <source>
        <dbReference type="Google" id="ProtNLM"/>
    </source>
</evidence>
<dbReference type="FunCoup" id="E1Z6N1">
    <property type="interactions" value="29"/>
</dbReference>